<sequence>MLRLAVFILLHGGVLAISEKDKEKEEKVLRESIEAASIVRAKGDYNDDPNCKWPICAPVCDDCPSKGVGSCMIPGVDECTWSSKCKLGTCFCSKGYCAEGSQCKLRTCALGARPPPYVADSLVHRFANLGAELPPFNADKQDWQDYFDGCRKLPLILVVVGVCIGILTFILICFQLECEPSWMPTSPVLLLVLCVITVVVICTGVISRGTVVGENMDMIEEQMSRVDKSLDSAVSLAEELKTMAEEFEAVVKDLPTSCNSMVPGAKEMMGMASDKANEILFSLKQKVDAFSTVADLAHSVVTKMINAFWQVKVMVILVPMVPLVLMGLWTLAIAVATVLSWQSPDPNVAERADDAVIRFGAGGACCAMLVATVLTAMYLYCGIVAGGFCMNLDANVVSLTTTVNFTELSKFKFNIDPILNGAVQYYVFGSQENPIMSMIEDVERDATALYTVYTNASWAVQPAEMICTGIKNLNASQALQGCQQTVQFASELMSARNMYPYYDTFARELVCHRMLSGMNLLIIYTLVVSLILMPCVALLADVDLRKWERYKMNNYEQHYDMKYEAQERSPFLESALHAMPKYNLMQQQTSHPAQFT</sequence>
<keyword evidence="2" id="KW-0732">Signal</keyword>
<evidence type="ECO:0000256" key="2">
    <source>
        <dbReference type="SAM" id="SignalP"/>
    </source>
</evidence>
<organism evidence="3 4">
    <name type="scientific">Effrenium voratum</name>
    <dbReference type="NCBI Taxonomy" id="2562239"/>
    <lineage>
        <taxon>Eukaryota</taxon>
        <taxon>Sar</taxon>
        <taxon>Alveolata</taxon>
        <taxon>Dinophyceae</taxon>
        <taxon>Suessiales</taxon>
        <taxon>Symbiodiniaceae</taxon>
        <taxon>Effrenium</taxon>
    </lineage>
</organism>
<evidence type="ECO:0000256" key="1">
    <source>
        <dbReference type="SAM" id="Phobius"/>
    </source>
</evidence>
<reference evidence="3" key="1">
    <citation type="submission" date="2023-08" db="EMBL/GenBank/DDBJ databases">
        <authorList>
            <person name="Chen Y."/>
            <person name="Shah S."/>
            <person name="Dougan E. K."/>
            <person name="Thang M."/>
            <person name="Chan C."/>
        </authorList>
    </citation>
    <scope>NUCLEOTIDE SEQUENCE</scope>
</reference>
<feature type="signal peptide" evidence="2">
    <location>
        <begin position="1"/>
        <end position="16"/>
    </location>
</feature>
<feature type="transmembrane region" description="Helical" evidence="1">
    <location>
        <begin position="188"/>
        <end position="206"/>
    </location>
</feature>
<name>A0AA36MT65_9DINO</name>
<dbReference type="AlphaFoldDB" id="A0AA36MT65"/>
<accession>A0AA36MT65</accession>
<proteinExistence type="predicted"/>
<keyword evidence="1" id="KW-0812">Transmembrane</keyword>
<keyword evidence="1" id="KW-0472">Membrane</keyword>
<feature type="transmembrane region" description="Helical" evidence="1">
    <location>
        <begin position="359"/>
        <end position="380"/>
    </location>
</feature>
<comment type="caution">
    <text evidence="3">The sequence shown here is derived from an EMBL/GenBank/DDBJ whole genome shotgun (WGS) entry which is preliminary data.</text>
</comment>
<evidence type="ECO:0000313" key="3">
    <source>
        <dbReference type="EMBL" id="CAJ1384990.1"/>
    </source>
</evidence>
<gene>
    <name evidence="3" type="ORF">EVOR1521_LOCUS11699</name>
</gene>
<keyword evidence="1" id="KW-1133">Transmembrane helix</keyword>
<evidence type="ECO:0000313" key="4">
    <source>
        <dbReference type="Proteomes" id="UP001178507"/>
    </source>
</evidence>
<feature type="transmembrane region" description="Helical" evidence="1">
    <location>
        <begin position="521"/>
        <end position="542"/>
    </location>
</feature>
<feature type="transmembrane region" description="Helical" evidence="1">
    <location>
        <begin position="313"/>
        <end position="339"/>
    </location>
</feature>
<feature type="chain" id="PRO_5041262392" evidence="2">
    <location>
        <begin position="17"/>
        <end position="596"/>
    </location>
</feature>
<keyword evidence="4" id="KW-1185">Reference proteome</keyword>
<feature type="transmembrane region" description="Helical" evidence="1">
    <location>
        <begin position="155"/>
        <end position="176"/>
    </location>
</feature>
<dbReference type="Proteomes" id="UP001178507">
    <property type="component" value="Unassembled WGS sequence"/>
</dbReference>
<dbReference type="EMBL" id="CAUJNA010001177">
    <property type="protein sequence ID" value="CAJ1384990.1"/>
    <property type="molecule type" value="Genomic_DNA"/>
</dbReference>
<protein>
    <submittedName>
        <fullName evidence="3">Uncharacterized protein</fullName>
    </submittedName>
</protein>